<comment type="pathway">
    <text evidence="5">Cofactor metabolism; pyridoxal 5'-phosphate salvage; pyridoxal 5'-phosphate from pyridoxamine 5'-phosphate: step 1/1.</text>
</comment>
<accession>A0A2A5CFY8</accession>
<dbReference type="Proteomes" id="UP000228987">
    <property type="component" value="Unassembled WGS sequence"/>
</dbReference>
<evidence type="ECO:0000256" key="2">
    <source>
        <dbReference type="ARBA" id="ARBA00022630"/>
    </source>
</evidence>
<evidence type="ECO:0000256" key="1">
    <source>
        <dbReference type="ARBA" id="ARBA00007301"/>
    </source>
</evidence>
<dbReference type="InterPro" id="IPR019740">
    <property type="entry name" value="Pyridox_Oxase_CS"/>
</dbReference>
<feature type="binding site" evidence="5 7">
    <location>
        <position position="194"/>
    </location>
    <ligand>
        <name>FMN</name>
        <dbReference type="ChEBI" id="CHEBI:58210"/>
    </ligand>
</feature>
<protein>
    <recommendedName>
        <fullName evidence="5">Pyridoxine/pyridoxamine 5'-phosphate oxidase</fullName>
        <ecNumber evidence="5">1.4.3.5</ecNumber>
    </recommendedName>
    <alternativeName>
        <fullName evidence="5">PNP/PMP oxidase</fullName>
        <shortName evidence="5">PNPOx</shortName>
    </alternativeName>
    <alternativeName>
        <fullName evidence="5">Pyridoxal 5'-phosphate synthase</fullName>
    </alternativeName>
</protein>
<dbReference type="NCBIfam" id="TIGR00558">
    <property type="entry name" value="pdxH"/>
    <property type="match status" value="1"/>
</dbReference>
<dbReference type="InterPro" id="IPR012349">
    <property type="entry name" value="Split_barrel_FMN-bd"/>
</dbReference>
<dbReference type="GO" id="GO:0010181">
    <property type="term" value="F:FMN binding"/>
    <property type="evidence" value="ECO:0007669"/>
    <property type="project" value="UniProtKB-UniRule"/>
</dbReference>
<name>A0A2A5CFY8_9GAMM</name>
<organism evidence="10 11">
    <name type="scientific">SAR86 cluster bacterium</name>
    <dbReference type="NCBI Taxonomy" id="2030880"/>
    <lineage>
        <taxon>Bacteria</taxon>
        <taxon>Pseudomonadati</taxon>
        <taxon>Pseudomonadota</taxon>
        <taxon>Gammaproteobacteria</taxon>
        <taxon>SAR86 cluster</taxon>
    </lineage>
</organism>
<dbReference type="PROSITE" id="PS01064">
    <property type="entry name" value="PYRIDOX_OXIDASE"/>
    <property type="match status" value="1"/>
</dbReference>
<comment type="catalytic activity">
    <reaction evidence="5">
        <text>pyridoxamine 5'-phosphate + O2 + H2O = pyridoxal 5'-phosphate + H2O2 + NH4(+)</text>
        <dbReference type="Rhea" id="RHEA:15817"/>
        <dbReference type="ChEBI" id="CHEBI:15377"/>
        <dbReference type="ChEBI" id="CHEBI:15379"/>
        <dbReference type="ChEBI" id="CHEBI:16240"/>
        <dbReference type="ChEBI" id="CHEBI:28938"/>
        <dbReference type="ChEBI" id="CHEBI:58451"/>
        <dbReference type="ChEBI" id="CHEBI:597326"/>
        <dbReference type="EC" id="1.4.3.5"/>
    </reaction>
</comment>
<dbReference type="AlphaFoldDB" id="A0A2A5CFY8"/>
<feature type="binding site" evidence="5 7">
    <location>
        <begin position="139"/>
        <end position="140"/>
    </location>
    <ligand>
        <name>FMN</name>
        <dbReference type="ChEBI" id="CHEBI:58210"/>
    </ligand>
</feature>
<dbReference type="Pfam" id="PF10590">
    <property type="entry name" value="PNP_phzG_C"/>
    <property type="match status" value="1"/>
</dbReference>
<evidence type="ECO:0000259" key="9">
    <source>
        <dbReference type="Pfam" id="PF10590"/>
    </source>
</evidence>
<dbReference type="InterPro" id="IPR019576">
    <property type="entry name" value="Pyridoxamine_oxidase_dimer_C"/>
</dbReference>
<dbReference type="SUPFAM" id="SSF50475">
    <property type="entry name" value="FMN-binding split barrel"/>
    <property type="match status" value="1"/>
</dbReference>
<evidence type="ECO:0000256" key="4">
    <source>
        <dbReference type="ARBA" id="ARBA00023002"/>
    </source>
</evidence>
<evidence type="ECO:0000259" key="8">
    <source>
        <dbReference type="Pfam" id="PF01243"/>
    </source>
</evidence>
<keyword evidence="4 5" id="KW-0560">Oxidoreductase</keyword>
<feature type="binding site" evidence="5 7">
    <location>
        <position position="81"/>
    </location>
    <ligand>
        <name>FMN</name>
        <dbReference type="ChEBI" id="CHEBI:58210"/>
    </ligand>
</feature>
<feature type="binding site" evidence="5 6">
    <location>
        <position position="65"/>
    </location>
    <ligand>
        <name>substrate</name>
    </ligand>
</feature>
<feature type="binding site" evidence="6">
    <location>
        <begin position="7"/>
        <end position="10"/>
    </location>
    <ligand>
        <name>substrate</name>
    </ligand>
</feature>
<evidence type="ECO:0000256" key="6">
    <source>
        <dbReference type="PIRSR" id="PIRSR000190-1"/>
    </source>
</evidence>
<comment type="caution">
    <text evidence="10">The sequence shown here is derived from an EMBL/GenBank/DDBJ whole genome shotgun (WGS) entry which is preliminary data.</text>
</comment>
<dbReference type="InterPro" id="IPR011576">
    <property type="entry name" value="Pyridox_Oxase_N"/>
</dbReference>
<dbReference type="GO" id="GO:0004733">
    <property type="term" value="F:pyridoxamine phosphate oxidase activity"/>
    <property type="evidence" value="ECO:0007669"/>
    <property type="project" value="UniProtKB-UniRule"/>
</dbReference>
<dbReference type="PIRSF" id="PIRSF000190">
    <property type="entry name" value="Pyd_amn-ph_oxd"/>
    <property type="match status" value="1"/>
</dbReference>
<comment type="similarity">
    <text evidence="1 5">Belongs to the pyridoxamine 5'-phosphate oxidase family.</text>
</comment>
<dbReference type="HAMAP" id="MF_01629">
    <property type="entry name" value="PdxH"/>
    <property type="match status" value="1"/>
</dbReference>
<dbReference type="PANTHER" id="PTHR10851:SF0">
    <property type="entry name" value="PYRIDOXINE-5'-PHOSPHATE OXIDASE"/>
    <property type="match status" value="1"/>
</dbReference>
<proteinExistence type="inferred from homology"/>
<evidence type="ECO:0000256" key="3">
    <source>
        <dbReference type="ARBA" id="ARBA00022643"/>
    </source>
</evidence>
<comment type="cofactor">
    <cofactor evidence="5 7">
        <name>FMN</name>
        <dbReference type="ChEBI" id="CHEBI:58210"/>
    </cofactor>
    <text evidence="5 7">Binds 1 FMN per subunit.</text>
</comment>
<dbReference type="UniPathway" id="UPA01068">
    <property type="reaction ID" value="UER00304"/>
</dbReference>
<dbReference type="PANTHER" id="PTHR10851">
    <property type="entry name" value="PYRIDOXINE-5-PHOSPHATE OXIDASE"/>
    <property type="match status" value="1"/>
</dbReference>
<dbReference type="EMBL" id="NVWI01000002">
    <property type="protein sequence ID" value="PCJ42682.1"/>
    <property type="molecule type" value="Genomic_DNA"/>
</dbReference>
<comment type="pathway">
    <text evidence="5">Cofactor metabolism; pyridoxal 5'-phosphate salvage; pyridoxal 5'-phosphate from pyridoxine 5'-phosphate: step 1/1.</text>
</comment>
<dbReference type="EC" id="1.4.3.5" evidence="5"/>
<reference evidence="11" key="1">
    <citation type="submission" date="2017-08" db="EMBL/GenBank/DDBJ databases">
        <title>A dynamic microbial community with high functional redundancy inhabits the cold, oxic subseafloor aquifer.</title>
        <authorList>
            <person name="Tully B.J."/>
            <person name="Wheat C.G."/>
            <person name="Glazer B.T."/>
            <person name="Huber J.A."/>
        </authorList>
    </citation>
    <scope>NUCLEOTIDE SEQUENCE [LARGE SCALE GENOMIC DNA]</scope>
</reference>
<feature type="domain" description="Pyridoxine 5'-phosphate oxidase dimerisation C-terminal" evidence="9">
    <location>
        <begin position="171"/>
        <end position="212"/>
    </location>
</feature>
<feature type="domain" description="Pyridoxamine 5'-phosphate oxidase N-terminal" evidence="8">
    <location>
        <begin position="33"/>
        <end position="157"/>
    </location>
</feature>
<feature type="binding site" evidence="5 6">
    <location>
        <position position="130"/>
    </location>
    <ligand>
        <name>substrate</name>
    </ligand>
</feature>
<feature type="binding site" evidence="5 7">
    <location>
        <begin position="60"/>
        <end position="65"/>
    </location>
    <ligand>
        <name>FMN</name>
        <dbReference type="ChEBI" id="CHEBI:58210"/>
    </ligand>
</feature>
<keyword evidence="2 5" id="KW-0285">Flavoprotein</keyword>
<gene>
    <name evidence="5 10" type="primary">pdxH</name>
    <name evidence="10" type="ORF">COA71_04025</name>
</gene>
<sequence>MDLENLRREYLFGGLNSENLLADPINQFERWLQQAIDLQIHDPTAMVVATVNDAGQPSQRIVLLKHLDDLGFVFYTNFGSRKAKEIAANAKVSLHFPWNDIDRQVKIQGQAHKISTKESLKYFLSRPRESQLAAWASEQSRPLSSKQVLLTQVEHMKEKFSKGEIPLPDFWGGIRVVPDMIEFWQGGENRLHDRFEYSLQEDTSWSIQRLAP</sequence>
<feature type="binding site" evidence="5 7">
    <location>
        <begin position="75"/>
        <end position="76"/>
    </location>
    <ligand>
        <name>FMN</name>
        <dbReference type="ChEBI" id="CHEBI:58210"/>
    </ligand>
</feature>
<dbReference type="Pfam" id="PF01243">
    <property type="entry name" value="PNPOx_N"/>
    <property type="match status" value="1"/>
</dbReference>
<dbReference type="InterPro" id="IPR000659">
    <property type="entry name" value="Pyridox_Oxase"/>
</dbReference>
<feature type="binding site" evidence="5 6">
    <location>
        <position position="122"/>
    </location>
    <ligand>
        <name>substrate</name>
    </ligand>
</feature>
<feature type="binding site" evidence="5 7">
    <location>
        <position position="82"/>
    </location>
    <ligand>
        <name>FMN</name>
        <dbReference type="ChEBI" id="CHEBI:58210"/>
    </ligand>
</feature>
<evidence type="ECO:0000256" key="5">
    <source>
        <dbReference type="HAMAP-Rule" id="MF_01629"/>
    </source>
</evidence>
<evidence type="ECO:0000313" key="10">
    <source>
        <dbReference type="EMBL" id="PCJ42682.1"/>
    </source>
</evidence>
<comment type="function">
    <text evidence="5">Catalyzes the oxidation of either pyridoxine 5'-phosphate (PNP) or pyridoxamine 5'-phosphate (PMP) into pyridoxal 5'-phosphate (PLP).</text>
</comment>
<feature type="binding site" evidence="5 7">
    <location>
        <position position="184"/>
    </location>
    <ligand>
        <name>FMN</name>
        <dbReference type="ChEBI" id="CHEBI:58210"/>
    </ligand>
</feature>
<comment type="subunit">
    <text evidence="5">Homodimer.</text>
</comment>
<keyword evidence="5" id="KW-0664">Pyridoxine biosynthesis</keyword>
<feature type="binding site" evidence="5 6">
    <location>
        <position position="126"/>
    </location>
    <ligand>
        <name>substrate</name>
    </ligand>
</feature>
<evidence type="ECO:0000256" key="7">
    <source>
        <dbReference type="PIRSR" id="PIRSR000190-2"/>
    </source>
</evidence>
<feature type="binding site" evidence="5 7">
    <location>
        <position position="104"/>
    </location>
    <ligand>
        <name>FMN</name>
        <dbReference type="ChEBI" id="CHEBI:58210"/>
    </ligand>
</feature>
<feature type="binding site" evidence="5 6">
    <location>
        <begin position="190"/>
        <end position="192"/>
    </location>
    <ligand>
        <name>substrate</name>
    </ligand>
</feature>
<dbReference type="Gene3D" id="2.30.110.10">
    <property type="entry name" value="Electron Transport, Fmn-binding Protein, Chain A"/>
    <property type="match status" value="1"/>
</dbReference>
<dbReference type="GO" id="GO:0008615">
    <property type="term" value="P:pyridoxine biosynthetic process"/>
    <property type="evidence" value="ECO:0007669"/>
    <property type="project" value="UniProtKB-UniRule"/>
</dbReference>
<dbReference type="NCBIfam" id="NF004231">
    <property type="entry name" value="PRK05679.1"/>
    <property type="match status" value="1"/>
</dbReference>
<evidence type="ECO:0000313" key="11">
    <source>
        <dbReference type="Proteomes" id="UP000228987"/>
    </source>
</evidence>
<keyword evidence="3 5" id="KW-0288">FMN</keyword>
<comment type="catalytic activity">
    <reaction evidence="5">
        <text>pyridoxine 5'-phosphate + O2 = pyridoxal 5'-phosphate + H2O2</text>
        <dbReference type="Rhea" id="RHEA:15149"/>
        <dbReference type="ChEBI" id="CHEBI:15379"/>
        <dbReference type="ChEBI" id="CHEBI:16240"/>
        <dbReference type="ChEBI" id="CHEBI:58589"/>
        <dbReference type="ChEBI" id="CHEBI:597326"/>
        <dbReference type="EC" id="1.4.3.5"/>
    </reaction>
</comment>